<proteinExistence type="predicted"/>
<evidence type="ECO:0000313" key="2">
    <source>
        <dbReference type="Proteomes" id="UP000821845"/>
    </source>
</evidence>
<organism evidence="1 2">
    <name type="scientific">Hyalomma asiaticum</name>
    <name type="common">Tick</name>
    <dbReference type="NCBI Taxonomy" id="266040"/>
    <lineage>
        <taxon>Eukaryota</taxon>
        <taxon>Metazoa</taxon>
        <taxon>Ecdysozoa</taxon>
        <taxon>Arthropoda</taxon>
        <taxon>Chelicerata</taxon>
        <taxon>Arachnida</taxon>
        <taxon>Acari</taxon>
        <taxon>Parasitiformes</taxon>
        <taxon>Ixodida</taxon>
        <taxon>Ixodoidea</taxon>
        <taxon>Ixodidae</taxon>
        <taxon>Hyalomminae</taxon>
        <taxon>Hyalomma</taxon>
    </lineage>
</organism>
<keyword evidence="2" id="KW-1185">Reference proteome</keyword>
<dbReference type="EMBL" id="CM023488">
    <property type="protein sequence ID" value="KAH6923993.1"/>
    <property type="molecule type" value="Genomic_DNA"/>
</dbReference>
<sequence length="482" mass="53674">MELGNDFGNPHDLMLAEDHIVLKLKTAWPPDVEAPEGFTLGGDNGLLLVTNQKALVSASESELLQHANVSKALFCGCAPFDSCDRYASVASKLLRDAQEVHIVHNRNAVYKLVSMFPNAQVIALPHDLGRHYIEFDVPHRDISAPLVERSQLRQLVGSTADQREECLQISRETTVALLRSCPDVCRIDSRWVVNCFTNPNNLLTPADRQRAKNIKQVIVVDKGLVPTTGLVLPLVAADVALAAKVFPSLETLQVFLGSQKELAKISAFGQLRSLAVAFGPSFINRDIGAQLEQVLKNLPGLEELDLEHCGGIRLLTISKLCARLRSLRVANCVGYMNDIPVDGNGFPYLERVELDMQILKAVFDSLLFATRNKLRIVRFDDDDLCLAFLHYCVQKGRHQPFPSLERLTLNTKESLSALKLHPEDMHDVLSALPVLRHVDTDSYDLRLFFENYCTPRGRVSLSWVGCVYCAAHSPDLFRVEGF</sequence>
<evidence type="ECO:0000313" key="1">
    <source>
        <dbReference type="EMBL" id="KAH6923993.1"/>
    </source>
</evidence>
<comment type="caution">
    <text evidence="1">The sequence shown here is derived from an EMBL/GenBank/DDBJ whole genome shotgun (WGS) entry which is preliminary data.</text>
</comment>
<dbReference type="Proteomes" id="UP000821845">
    <property type="component" value="Chromosome 8"/>
</dbReference>
<accession>A0ACB7RNE4</accession>
<gene>
    <name evidence="1" type="ORF">HPB50_010220</name>
</gene>
<reference evidence="1" key="1">
    <citation type="submission" date="2020-05" db="EMBL/GenBank/DDBJ databases">
        <title>Large-scale comparative analyses of tick genomes elucidate their genetic diversity and vector capacities.</title>
        <authorList>
            <person name="Jia N."/>
            <person name="Wang J."/>
            <person name="Shi W."/>
            <person name="Du L."/>
            <person name="Sun Y."/>
            <person name="Zhan W."/>
            <person name="Jiang J."/>
            <person name="Wang Q."/>
            <person name="Zhang B."/>
            <person name="Ji P."/>
            <person name="Sakyi L.B."/>
            <person name="Cui X."/>
            <person name="Yuan T."/>
            <person name="Jiang B."/>
            <person name="Yang W."/>
            <person name="Lam T.T.-Y."/>
            <person name="Chang Q."/>
            <person name="Ding S."/>
            <person name="Wang X."/>
            <person name="Zhu J."/>
            <person name="Ruan X."/>
            <person name="Zhao L."/>
            <person name="Wei J."/>
            <person name="Que T."/>
            <person name="Du C."/>
            <person name="Cheng J."/>
            <person name="Dai P."/>
            <person name="Han X."/>
            <person name="Huang E."/>
            <person name="Gao Y."/>
            <person name="Liu J."/>
            <person name="Shao H."/>
            <person name="Ye R."/>
            <person name="Li L."/>
            <person name="Wei W."/>
            <person name="Wang X."/>
            <person name="Wang C."/>
            <person name="Yang T."/>
            <person name="Huo Q."/>
            <person name="Li W."/>
            <person name="Guo W."/>
            <person name="Chen H."/>
            <person name="Zhou L."/>
            <person name="Ni X."/>
            <person name="Tian J."/>
            <person name="Zhou Y."/>
            <person name="Sheng Y."/>
            <person name="Liu T."/>
            <person name="Pan Y."/>
            <person name="Xia L."/>
            <person name="Li J."/>
            <person name="Zhao F."/>
            <person name="Cao W."/>
        </authorList>
    </citation>
    <scope>NUCLEOTIDE SEQUENCE</scope>
    <source>
        <strain evidence="1">Hyas-2018</strain>
    </source>
</reference>
<protein>
    <submittedName>
        <fullName evidence="1">Uncharacterized protein</fullName>
    </submittedName>
</protein>
<name>A0ACB7RNE4_HYAAI</name>